<protein>
    <submittedName>
        <fullName evidence="10">Sugar ABC transporter permease</fullName>
    </submittedName>
</protein>
<keyword evidence="5 8" id="KW-0812">Transmembrane</keyword>
<dbReference type="PANTHER" id="PTHR43227">
    <property type="entry name" value="BLL4140 PROTEIN"/>
    <property type="match status" value="1"/>
</dbReference>
<dbReference type="SUPFAM" id="SSF160964">
    <property type="entry name" value="MalF N-terminal region-like"/>
    <property type="match status" value="1"/>
</dbReference>
<evidence type="ECO:0000256" key="7">
    <source>
        <dbReference type="ARBA" id="ARBA00023136"/>
    </source>
</evidence>
<keyword evidence="11" id="KW-1185">Reference proteome</keyword>
<gene>
    <name evidence="10" type="ORF">PSQ19_15340</name>
</gene>
<dbReference type="PANTHER" id="PTHR43227:SF8">
    <property type="entry name" value="DIACETYLCHITOBIOSE UPTAKE SYSTEM PERMEASE PROTEIN DASB"/>
    <property type="match status" value="1"/>
</dbReference>
<feature type="transmembrane region" description="Helical" evidence="8">
    <location>
        <begin position="94"/>
        <end position="115"/>
    </location>
</feature>
<dbReference type="Gene3D" id="1.10.3720.10">
    <property type="entry name" value="MetI-like"/>
    <property type="match status" value="1"/>
</dbReference>
<evidence type="ECO:0000313" key="10">
    <source>
        <dbReference type="EMBL" id="WDR02037.1"/>
    </source>
</evidence>
<keyword evidence="6 8" id="KW-1133">Transmembrane helix</keyword>
<feature type="transmembrane region" description="Helical" evidence="8">
    <location>
        <begin position="127"/>
        <end position="146"/>
    </location>
</feature>
<comment type="similarity">
    <text evidence="2 8">Belongs to the binding-protein-dependent transport system permease family.</text>
</comment>
<dbReference type="PROSITE" id="PS50928">
    <property type="entry name" value="ABC_TM1"/>
    <property type="match status" value="1"/>
</dbReference>
<name>A0ABY7YLH4_9HYPH</name>
<feature type="transmembrane region" description="Helical" evidence="8">
    <location>
        <begin position="180"/>
        <end position="204"/>
    </location>
</feature>
<accession>A0ABY7YLH4</accession>
<organism evidence="10 11">
    <name type="scientific">Devosia algicola</name>
    <dbReference type="NCBI Taxonomy" id="3026418"/>
    <lineage>
        <taxon>Bacteria</taxon>
        <taxon>Pseudomonadati</taxon>
        <taxon>Pseudomonadota</taxon>
        <taxon>Alphaproteobacteria</taxon>
        <taxon>Hyphomicrobiales</taxon>
        <taxon>Devosiaceae</taxon>
        <taxon>Devosia</taxon>
    </lineage>
</organism>
<feature type="transmembrane region" description="Helical" evidence="8">
    <location>
        <begin position="31"/>
        <end position="57"/>
    </location>
</feature>
<dbReference type="Pfam" id="PF00528">
    <property type="entry name" value="BPD_transp_1"/>
    <property type="match status" value="1"/>
</dbReference>
<sequence length="314" mass="34639">MASSASHMLSPDVIKVARSRERRAAWQQTRVAWLFIAPAVIMVTVFLLTPVVFNVILSFTKWRKFTGLDQFAGMANYQRLFAVPYFSEALGNTALWVVGAIVFPLAFGLGLALLLRNIPFQETFKSLYFLPKVMAPTAVGAIWYYVYAPHGVINSAVSGLTGSDFDFGWIFVPETVTLSIIFTFVWQTVGITMVLLLLGLAAMPRDPLEAARVDGASQWQIFRHIIWPLLLPTVLVVTILNVAAGFTTFDLLWVMASSYPGKRTLSLAVYMYYESFSNGAWAYGSAVAVVLGGMVITVSAALAIIQSRVEKSIR</sequence>
<evidence type="ECO:0000256" key="3">
    <source>
        <dbReference type="ARBA" id="ARBA00022448"/>
    </source>
</evidence>
<dbReference type="EMBL" id="CP118246">
    <property type="protein sequence ID" value="WDR02037.1"/>
    <property type="molecule type" value="Genomic_DNA"/>
</dbReference>
<reference evidence="10 11" key="1">
    <citation type="submission" date="2023-02" db="EMBL/GenBank/DDBJ databases">
        <title>Devosia algicola sp. nov., isolated from the phycosphere of marine algae.</title>
        <authorList>
            <person name="Kim J.M."/>
            <person name="Lee J.K."/>
            <person name="Choi B.J."/>
            <person name="Bayburt H."/>
            <person name="Jeon C.O."/>
        </authorList>
    </citation>
    <scope>NUCLEOTIDE SEQUENCE [LARGE SCALE GENOMIC DNA]</scope>
    <source>
        <strain evidence="10 11">G20-9</strain>
    </source>
</reference>
<dbReference type="RefSeq" id="WP_282218444.1">
    <property type="nucleotide sequence ID" value="NZ_CP118246.1"/>
</dbReference>
<dbReference type="Proteomes" id="UP001220530">
    <property type="component" value="Chromosome"/>
</dbReference>
<keyword evidence="4" id="KW-1003">Cell membrane</keyword>
<feature type="transmembrane region" description="Helical" evidence="8">
    <location>
        <begin position="280"/>
        <end position="305"/>
    </location>
</feature>
<evidence type="ECO:0000256" key="5">
    <source>
        <dbReference type="ARBA" id="ARBA00022692"/>
    </source>
</evidence>
<dbReference type="InterPro" id="IPR000515">
    <property type="entry name" value="MetI-like"/>
</dbReference>
<evidence type="ECO:0000256" key="2">
    <source>
        <dbReference type="ARBA" id="ARBA00009306"/>
    </source>
</evidence>
<dbReference type="CDD" id="cd06261">
    <property type="entry name" value="TM_PBP2"/>
    <property type="match status" value="1"/>
</dbReference>
<keyword evidence="7 8" id="KW-0472">Membrane</keyword>
<feature type="transmembrane region" description="Helical" evidence="8">
    <location>
        <begin position="225"/>
        <end position="249"/>
    </location>
</feature>
<evidence type="ECO:0000259" key="9">
    <source>
        <dbReference type="PROSITE" id="PS50928"/>
    </source>
</evidence>
<evidence type="ECO:0000256" key="1">
    <source>
        <dbReference type="ARBA" id="ARBA00004651"/>
    </source>
</evidence>
<evidence type="ECO:0000313" key="11">
    <source>
        <dbReference type="Proteomes" id="UP001220530"/>
    </source>
</evidence>
<evidence type="ECO:0000256" key="6">
    <source>
        <dbReference type="ARBA" id="ARBA00022989"/>
    </source>
</evidence>
<proteinExistence type="inferred from homology"/>
<keyword evidence="3 8" id="KW-0813">Transport</keyword>
<evidence type="ECO:0000256" key="8">
    <source>
        <dbReference type="RuleBase" id="RU363032"/>
    </source>
</evidence>
<evidence type="ECO:0000256" key="4">
    <source>
        <dbReference type="ARBA" id="ARBA00022475"/>
    </source>
</evidence>
<feature type="domain" description="ABC transmembrane type-1" evidence="9">
    <location>
        <begin position="90"/>
        <end position="302"/>
    </location>
</feature>
<dbReference type="SUPFAM" id="SSF161098">
    <property type="entry name" value="MetI-like"/>
    <property type="match status" value="1"/>
</dbReference>
<dbReference type="InterPro" id="IPR035906">
    <property type="entry name" value="MetI-like_sf"/>
</dbReference>
<comment type="subcellular location">
    <subcellularLocation>
        <location evidence="1 8">Cell membrane</location>
        <topology evidence="1 8">Multi-pass membrane protein</topology>
    </subcellularLocation>
</comment>
<dbReference type="InterPro" id="IPR050809">
    <property type="entry name" value="UgpAE/MalFG_permease"/>
</dbReference>